<name>A0AAU9ISI5_9CILI</name>
<dbReference type="EMBL" id="CAJZBQ010000004">
    <property type="protein sequence ID" value="CAG9311258.1"/>
    <property type="molecule type" value="Genomic_DNA"/>
</dbReference>
<organism evidence="1 2">
    <name type="scientific">Blepharisma stoltei</name>
    <dbReference type="NCBI Taxonomy" id="1481888"/>
    <lineage>
        <taxon>Eukaryota</taxon>
        <taxon>Sar</taxon>
        <taxon>Alveolata</taxon>
        <taxon>Ciliophora</taxon>
        <taxon>Postciliodesmatophora</taxon>
        <taxon>Heterotrichea</taxon>
        <taxon>Heterotrichida</taxon>
        <taxon>Blepharismidae</taxon>
        <taxon>Blepharisma</taxon>
    </lineage>
</organism>
<reference evidence="1" key="1">
    <citation type="submission" date="2021-09" db="EMBL/GenBank/DDBJ databases">
        <authorList>
            <consortium name="AG Swart"/>
            <person name="Singh M."/>
            <person name="Singh A."/>
            <person name="Seah K."/>
            <person name="Emmerich C."/>
        </authorList>
    </citation>
    <scope>NUCLEOTIDE SEQUENCE</scope>
    <source>
        <strain evidence="1">ATCC30299</strain>
    </source>
</reference>
<gene>
    <name evidence="1" type="ORF">BSTOLATCC_MIC3549</name>
</gene>
<accession>A0AAU9ISI5</accession>
<keyword evidence="2" id="KW-1185">Reference proteome</keyword>
<proteinExistence type="predicted"/>
<evidence type="ECO:0000313" key="2">
    <source>
        <dbReference type="Proteomes" id="UP001162131"/>
    </source>
</evidence>
<protein>
    <submittedName>
        <fullName evidence="1">Uncharacterized protein</fullName>
    </submittedName>
</protein>
<evidence type="ECO:0000313" key="1">
    <source>
        <dbReference type="EMBL" id="CAG9311258.1"/>
    </source>
</evidence>
<sequence length="99" mass="11016">MQDNITSEQPLSIPAEIKPPITIILPIPRRAAYNVIANASIDLSADNTLEEIQNQANRKAGKHQFLLYMQFLGSFCRCIHKRSSSSAVSPDKSARYQVS</sequence>
<dbReference type="Proteomes" id="UP001162131">
    <property type="component" value="Unassembled WGS sequence"/>
</dbReference>
<dbReference type="AlphaFoldDB" id="A0AAU9ISI5"/>
<comment type="caution">
    <text evidence="1">The sequence shown here is derived from an EMBL/GenBank/DDBJ whole genome shotgun (WGS) entry which is preliminary data.</text>
</comment>